<gene>
    <name evidence="3" type="ORF">Lyticum_00054</name>
</gene>
<proteinExistence type="predicted"/>
<comment type="subcellular location">
    <subcellularLocation>
        <location evidence="1">Virion</location>
    </subcellularLocation>
</comment>
<dbReference type="RefSeq" id="WP_322498336.1">
    <property type="nucleotide sequence ID" value="NZ_JARGYU010000001.1"/>
</dbReference>
<dbReference type="Gene3D" id="3.30.2320.10">
    <property type="entry name" value="hypothetical protein PF0899 domain"/>
    <property type="match status" value="1"/>
</dbReference>
<protein>
    <submittedName>
        <fullName evidence="3">Phage major capsid protein, HK97 family</fullName>
    </submittedName>
</protein>
<dbReference type="Pfam" id="PF05065">
    <property type="entry name" value="Phage_capsid"/>
    <property type="match status" value="1"/>
</dbReference>
<accession>A0AAE4VJ02</accession>
<feature type="domain" description="Phage capsid-like C-terminal" evidence="2">
    <location>
        <begin position="112"/>
        <end position="387"/>
    </location>
</feature>
<dbReference type="InterPro" id="IPR024455">
    <property type="entry name" value="Phage_capsid"/>
</dbReference>
<dbReference type="Gene3D" id="3.30.2400.10">
    <property type="entry name" value="Major capsid protein gp5"/>
    <property type="match status" value="1"/>
</dbReference>
<dbReference type="Proteomes" id="UP001289135">
    <property type="component" value="Unassembled WGS sequence"/>
</dbReference>
<organism evidence="3 4">
    <name type="scientific">Lyticum sinuosum</name>
    <dbReference type="NCBI Taxonomy" id="1332059"/>
    <lineage>
        <taxon>Bacteria</taxon>
        <taxon>Pseudomonadati</taxon>
        <taxon>Pseudomonadota</taxon>
        <taxon>Alphaproteobacteria</taxon>
        <taxon>Rickettsiales</taxon>
        <taxon>Lyticum</taxon>
    </lineage>
</organism>
<evidence type="ECO:0000256" key="1">
    <source>
        <dbReference type="ARBA" id="ARBA00004328"/>
    </source>
</evidence>
<comment type="caution">
    <text evidence="3">The sequence shown here is derived from an EMBL/GenBank/DDBJ whole genome shotgun (WGS) entry which is preliminary data.</text>
</comment>
<sequence>MTILKKNFEKITETTNNLRSLDEIENKDAVIKQQIINLNKTIDEQNQIIKNFENLSIKQQRPHNSMYGTSINLTIENHFDDEYSKAFNRYLRQGIEPEDHNQCQNINSRDSGYKITNSMNNEIINGLRSMSVMRKISDVVSISRESYDLVTLPENIKAGWSIEEIDQSQNIPINKIQVQVHELYAQPKATQQMLDDSSIDIEGWFSRELIDVFSNAEENAFINGDGKGKPNGLINNLDKIKTCYTDNNIISVDDVAKLYYSLNSKYSYNAKFIIGHDMAYILRTLKNNQGSYLWQPSMQLGQPDTILGKEVLVSQHMPQVKSNNNSNNCISGITAVFFGDFSHGYKIIDRQDIRVLRDPFTQKPYVKFYTTKRVGGTINNPDAIRALCIKK</sequence>
<name>A0AAE4VJ02_9RICK</name>
<reference evidence="3" key="1">
    <citation type="submission" date="2023-02" db="EMBL/GenBank/DDBJ databases">
        <title>Host association and intracellularity evolved multiple times independently in the Rickettsiales.</title>
        <authorList>
            <person name="Castelli M."/>
            <person name="Nardi T."/>
            <person name="Gammuto L."/>
            <person name="Bellinzona G."/>
            <person name="Sabaneyeva E."/>
            <person name="Potekhin A."/>
            <person name="Serra V."/>
            <person name="Petroni G."/>
            <person name="Sassera D."/>
        </authorList>
    </citation>
    <scope>NUCLEOTIDE SEQUENCE</scope>
    <source>
        <strain evidence="3">USBL-36I1</strain>
    </source>
</reference>
<dbReference type="InterPro" id="IPR054612">
    <property type="entry name" value="Phage_capsid-like_C"/>
</dbReference>
<dbReference type="SUPFAM" id="SSF56563">
    <property type="entry name" value="Major capsid protein gp5"/>
    <property type="match status" value="1"/>
</dbReference>
<dbReference type="EMBL" id="JARGYU010000001">
    <property type="protein sequence ID" value="MDZ5760900.1"/>
    <property type="molecule type" value="Genomic_DNA"/>
</dbReference>
<evidence type="ECO:0000313" key="3">
    <source>
        <dbReference type="EMBL" id="MDZ5760900.1"/>
    </source>
</evidence>
<dbReference type="AlphaFoldDB" id="A0AAE4VJ02"/>
<dbReference type="NCBIfam" id="TIGR01554">
    <property type="entry name" value="major_cap_HK97"/>
    <property type="match status" value="1"/>
</dbReference>
<evidence type="ECO:0000259" key="2">
    <source>
        <dbReference type="Pfam" id="PF05065"/>
    </source>
</evidence>
<keyword evidence="4" id="KW-1185">Reference proteome</keyword>
<evidence type="ECO:0000313" key="4">
    <source>
        <dbReference type="Proteomes" id="UP001289135"/>
    </source>
</evidence>